<evidence type="ECO:0000313" key="3">
    <source>
        <dbReference type="Proteomes" id="UP000299102"/>
    </source>
</evidence>
<gene>
    <name evidence="2" type="ORF">EVAR_34008_1</name>
</gene>
<protein>
    <submittedName>
        <fullName evidence="2">Uncharacterized protein</fullName>
    </submittedName>
</protein>
<dbReference type="Proteomes" id="UP000299102">
    <property type="component" value="Unassembled WGS sequence"/>
</dbReference>
<comment type="caution">
    <text evidence="2">The sequence shown here is derived from an EMBL/GenBank/DDBJ whole genome shotgun (WGS) entry which is preliminary data.</text>
</comment>
<sequence>MYNLCSVRCRRRARCPMFVINAPVRRAPPAICRRRYYAPAVRLRLDQLPSSRCRYKKLRPRHPRPPAPTDGPDNLPPFRSSEFLWLGL</sequence>
<feature type="region of interest" description="Disordered" evidence="1">
    <location>
        <begin position="56"/>
        <end position="78"/>
    </location>
</feature>
<keyword evidence="3" id="KW-1185">Reference proteome</keyword>
<evidence type="ECO:0000256" key="1">
    <source>
        <dbReference type="SAM" id="MobiDB-lite"/>
    </source>
</evidence>
<reference evidence="2 3" key="1">
    <citation type="journal article" date="2019" name="Commun. Biol.">
        <title>The bagworm genome reveals a unique fibroin gene that provides high tensile strength.</title>
        <authorList>
            <person name="Kono N."/>
            <person name="Nakamura H."/>
            <person name="Ohtoshi R."/>
            <person name="Tomita M."/>
            <person name="Numata K."/>
            <person name="Arakawa K."/>
        </authorList>
    </citation>
    <scope>NUCLEOTIDE SEQUENCE [LARGE SCALE GENOMIC DNA]</scope>
</reference>
<name>A0A4C1VR16_EUMVA</name>
<evidence type="ECO:0000313" key="2">
    <source>
        <dbReference type="EMBL" id="GBP41576.1"/>
    </source>
</evidence>
<organism evidence="2 3">
    <name type="scientific">Eumeta variegata</name>
    <name type="common">Bagworm moth</name>
    <name type="synonym">Eumeta japonica</name>
    <dbReference type="NCBI Taxonomy" id="151549"/>
    <lineage>
        <taxon>Eukaryota</taxon>
        <taxon>Metazoa</taxon>
        <taxon>Ecdysozoa</taxon>
        <taxon>Arthropoda</taxon>
        <taxon>Hexapoda</taxon>
        <taxon>Insecta</taxon>
        <taxon>Pterygota</taxon>
        <taxon>Neoptera</taxon>
        <taxon>Endopterygota</taxon>
        <taxon>Lepidoptera</taxon>
        <taxon>Glossata</taxon>
        <taxon>Ditrysia</taxon>
        <taxon>Tineoidea</taxon>
        <taxon>Psychidae</taxon>
        <taxon>Oiketicinae</taxon>
        <taxon>Eumeta</taxon>
    </lineage>
</organism>
<dbReference type="AlphaFoldDB" id="A0A4C1VR16"/>
<dbReference type="EMBL" id="BGZK01000402">
    <property type="protein sequence ID" value="GBP41576.1"/>
    <property type="molecule type" value="Genomic_DNA"/>
</dbReference>
<accession>A0A4C1VR16</accession>
<proteinExistence type="predicted"/>